<evidence type="ECO:0000313" key="1">
    <source>
        <dbReference type="EMBL" id="TYB52526.1"/>
    </source>
</evidence>
<keyword evidence="2" id="KW-1185">Reference proteome</keyword>
<feature type="non-terminal residue" evidence="1">
    <location>
        <position position="1"/>
    </location>
</feature>
<gene>
    <name evidence="1" type="ORF">FXF59_24350</name>
</gene>
<name>A0ABY3LSS5_9ACTN</name>
<dbReference type="Proteomes" id="UP000322810">
    <property type="component" value="Unassembled WGS sequence"/>
</dbReference>
<sequence>VGDSTVCVVRCTTGRGTSRFRVVVEPTVFSAPCGMTCADGIPTYRLAELSPLMPVST</sequence>
<protein>
    <submittedName>
        <fullName evidence="1">Sucrase ferredoxin</fullName>
    </submittedName>
</protein>
<accession>A0ABY3LSS5</accession>
<proteinExistence type="predicted"/>
<evidence type="ECO:0000313" key="2">
    <source>
        <dbReference type="Proteomes" id="UP000322810"/>
    </source>
</evidence>
<organism evidence="1 2">
    <name type="scientific">Microbispora tritici</name>
    <dbReference type="NCBI Taxonomy" id="2604471"/>
    <lineage>
        <taxon>Bacteria</taxon>
        <taxon>Bacillati</taxon>
        <taxon>Actinomycetota</taxon>
        <taxon>Actinomycetes</taxon>
        <taxon>Streptosporangiales</taxon>
        <taxon>Streptosporangiaceae</taxon>
        <taxon>Microbispora</taxon>
    </lineage>
</organism>
<comment type="caution">
    <text evidence="1">The sequence shown here is derived from an EMBL/GenBank/DDBJ whole genome shotgun (WGS) entry which is preliminary data.</text>
</comment>
<dbReference type="EMBL" id="VSEX01000045">
    <property type="protein sequence ID" value="TYB52526.1"/>
    <property type="molecule type" value="Genomic_DNA"/>
</dbReference>
<reference evidence="1 2" key="1">
    <citation type="submission" date="2019-08" db="EMBL/GenBank/DDBJ databases">
        <title>Microbispora tritici sp. nov., a novel actinomycete isolated from a root of wheat (Triticum aestivum L.).</title>
        <authorList>
            <person name="Klykleung N."/>
            <person name="Tanasupawat S."/>
        </authorList>
    </citation>
    <scope>NUCLEOTIDE SEQUENCE [LARGE SCALE GENOMIC DNA]</scope>
    <source>
        <strain evidence="1 2">MT50</strain>
    </source>
</reference>